<accession>A0A821N6M7</accession>
<keyword evidence="1" id="KW-0433">Leucine-rich repeat</keyword>
<dbReference type="SUPFAM" id="SSF57850">
    <property type="entry name" value="RING/U-box"/>
    <property type="match status" value="1"/>
</dbReference>
<protein>
    <recommendedName>
        <fullName evidence="6">RING-type domain-containing protein</fullName>
    </recommendedName>
</protein>
<dbReference type="PANTHER" id="PTHR48051">
    <property type="match status" value="1"/>
</dbReference>
<dbReference type="Gene3D" id="3.80.10.10">
    <property type="entry name" value="Ribonuclease Inhibitor"/>
    <property type="match status" value="1"/>
</dbReference>
<dbReference type="Proteomes" id="UP000663880">
    <property type="component" value="Unassembled WGS sequence"/>
</dbReference>
<dbReference type="GO" id="GO:0005737">
    <property type="term" value="C:cytoplasm"/>
    <property type="evidence" value="ECO:0007669"/>
    <property type="project" value="TreeGrafter"/>
</dbReference>
<evidence type="ECO:0000256" key="4">
    <source>
        <dbReference type="ARBA" id="ARBA00022833"/>
    </source>
</evidence>
<dbReference type="SMART" id="SM00364">
    <property type="entry name" value="LRR_BAC"/>
    <property type="match status" value="3"/>
</dbReference>
<evidence type="ECO:0000313" key="7">
    <source>
        <dbReference type="EMBL" id="CAF4782461.1"/>
    </source>
</evidence>
<feature type="domain" description="RING-type" evidence="6">
    <location>
        <begin position="650"/>
        <end position="686"/>
    </location>
</feature>
<reference evidence="7" key="1">
    <citation type="submission" date="2021-02" db="EMBL/GenBank/DDBJ databases">
        <authorList>
            <person name="Steward A R."/>
        </authorList>
    </citation>
    <scope>NUCLEOTIDE SEQUENCE</scope>
</reference>
<dbReference type="EMBL" id="CAJOBZ010000004">
    <property type="protein sequence ID" value="CAF4782461.1"/>
    <property type="molecule type" value="Genomic_DNA"/>
</dbReference>
<dbReference type="AlphaFoldDB" id="A0A821N6M7"/>
<dbReference type="PROSITE" id="PS51450">
    <property type="entry name" value="LRR"/>
    <property type="match status" value="1"/>
</dbReference>
<dbReference type="Pfam" id="PF13920">
    <property type="entry name" value="zf-C3HC4_3"/>
    <property type="match status" value="1"/>
</dbReference>
<evidence type="ECO:0000256" key="3">
    <source>
        <dbReference type="ARBA" id="ARBA00022771"/>
    </source>
</evidence>
<dbReference type="Pfam" id="PF13855">
    <property type="entry name" value="LRR_8"/>
    <property type="match status" value="1"/>
</dbReference>
<name>A0A821N6M7_9NEOP</name>
<dbReference type="PANTHER" id="PTHR48051:SF47">
    <property type="entry name" value="LEUCINE RICH REPEAT AND STERILE ALPHA MOTIF CONTAINING 1"/>
    <property type="match status" value="1"/>
</dbReference>
<dbReference type="InterPro" id="IPR003591">
    <property type="entry name" value="Leu-rich_rpt_typical-subtyp"/>
</dbReference>
<proteinExistence type="predicted"/>
<dbReference type="PROSITE" id="PS50089">
    <property type="entry name" value="ZF_RING_2"/>
    <property type="match status" value="1"/>
</dbReference>
<dbReference type="InterPro" id="IPR050216">
    <property type="entry name" value="LRR_domain-containing"/>
</dbReference>
<dbReference type="InterPro" id="IPR013083">
    <property type="entry name" value="Znf_RING/FYVE/PHD"/>
</dbReference>
<keyword evidence="2" id="KW-0677">Repeat</keyword>
<dbReference type="SMART" id="SM00369">
    <property type="entry name" value="LRR_TYP"/>
    <property type="match status" value="3"/>
</dbReference>
<dbReference type="CDD" id="cd16515">
    <property type="entry name" value="RING-HC_LRSAM1"/>
    <property type="match status" value="1"/>
</dbReference>
<keyword evidence="3 5" id="KW-0863">Zinc-finger</keyword>
<dbReference type="InterPro" id="IPR001611">
    <property type="entry name" value="Leu-rich_rpt"/>
</dbReference>
<gene>
    <name evidence="7" type="ORF">PMACD_LOCUS2418</name>
</gene>
<dbReference type="InterPro" id="IPR032675">
    <property type="entry name" value="LRR_dom_sf"/>
</dbReference>
<evidence type="ECO:0000256" key="5">
    <source>
        <dbReference type="PROSITE-ProRule" id="PRU00175"/>
    </source>
</evidence>
<comment type="caution">
    <text evidence="7">The sequence shown here is derived from an EMBL/GenBank/DDBJ whole genome shotgun (WGS) entry which is preliminary data.</text>
</comment>
<dbReference type="Gene3D" id="3.30.40.10">
    <property type="entry name" value="Zinc/RING finger domain, C3HC4 (zinc finger)"/>
    <property type="match status" value="1"/>
</dbReference>
<sequence length="698" mass="79845">MGCAASGVNRTIMMFNRHAHNSPEYRAILDRKLYIARESPEPEFDLSGCNLRQLPSGIFSICKVFRKDYLYLQNNKLKTLEEGGQLADLQLVKTLNISKNNFTQIPKSIRFLLSLTELYLQENQITYLPDEIKFLQTLKILDVSRNNLKKLNPVLGQLKSLRKLIIIGNKDLTEICKELCLASNLCSIELDCEQFYIPPPEVTIMGTEAIMKFLCFQANITYTPPVPDSDNILPAYGGNQAVDLFTKPKITWEEAEQAVQQKEDQIYKANQVQREKMLSNVLKEQLSLDIEISKIHEGRELERQMLINTIQKEEQNIECLINNFIGYDKLKPEIIQQQLAHEQLEHDHLLEITRQNYDNIKRSDILKTMQQLLEENCSVGNYMKYYKDNLNDVKKNLLIQETEVDGKLEQLLNAKDQLREGQVQLLLEDQDVQKAMVSSLLDQVDARSWSLNQEISLVSSHLAKLSVIEQEKRKINIVDNYNELLEQRIHLVTLLDDLFIQKNKRRKQLIDTLHEAENESNNKTDFWLQSYKKLLDCAPPSLLSIGKSLDPLLVNYLLQEGVIHCLPFLVNILFSDTSLLNITAQDLKLSGVSLKIDQENIIKAINKYVVSKNGNEFTSLNTSAPPLPSEDSEIGVLSQIENNMSVDGECVICMECKSQVVFVPCGHMCCCQSCSQKDITSCPMCRSNIERIIKVLIA</sequence>
<dbReference type="OrthoDB" id="1711136at2759"/>
<keyword evidence="4" id="KW-0862">Zinc</keyword>
<evidence type="ECO:0000313" key="8">
    <source>
        <dbReference type="Proteomes" id="UP000663880"/>
    </source>
</evidence>
<evidence type="ECO:0000256" key="1">
    <source>
        <dbReference type="ARBA" id="ARBA00022614"/>
    </source>
</evidence>
<keyword evidence="8" id="KW-1185">Reference proteome</keyword>
<dbReference type="GO" id="GO:0008270">
    <property type="term" value="F:zinc ion binding"/>
    <property type="evidence" value="ECO:0007669"/>
    <property type="project" value="UniProtKB-KW"/>
</dbReference>
<keyword evidence="3 5" id="KW-0479">Metal-binding</keyword>
<evidence type="ECO:0000256" key="2">
    <source>
        <dbReference type="ARBA" id="ARBA00022737"/>
    </source>
</evidence>
<dbReference type="InterPro" id="IPR001841">
    <property type="entry name" value="Znf_RING"/>
</dbReference>
<dbReference type="SUPFAM" id="SSF52058">
    <property type="entry name" value="L domain-like"/>
    <property type="match status" value="1"/>
</dbReference>
<evidence type="ECO:0000259" key="6">
    <source>
        <dbReference type="PROSITE" id="PS50089"/>
    </source>
</evidence>
<organism evidence="7 8">
    <name type="scientific">Pieris macdunnoughi</name>
    <dbReference type="NCBI Taxonomy" id="345717"/>
    <lineage>
        <taxon>Eukaryota</taxon>
        <taxon>Metazoa</taxon>
        <taxon>Ecdysozoa</taxon>
        <taxon>Arthropoda</taxon>
        <taxon>Hexapoda</taxon>
        <taxon>Insecta</taxon>
        <taxon>Pterygota</taxon>
        <taxon>Neoptera</taxon>
        <taxon>Endopterygota</taxon>
        <taxon>Lepidoptera</taxon>
        <taxon>Glossata</taxon>
        <taxon>Ditrysia</taxon>
        <taxon>Papilionoidea</taxon>
        <taxon>Pieridae</taxon>
        <taxon>Pierinae</taxon>
        <taxon>Pieris</taxon>
    </lineage>
</organism>